<dbReference type="SUPFAM" id="SSF51735">
    <property type="entry name" value="NAD(P)-binding Rossmann-fold domains"/>
    <property type="match status" value="1"/>
</dbReference>
<dbReference type="Gene3D" id="3.30.360.10">
    <property type="entry name" value="Dihydrodipicolinate Reductase, domain 2"/>
    <property type="match status" value="1"/>
</dbReference>
<dbReference type="Proteomes" id="UP000316801">
    <property type="component" value="Unassembled WGS sequence"/>
</dbReference>
<keyword evidence="1" id="KW-0560">Oxidoreductase</keyword>
<dbReference type="RefSeq" id="WP_142881137.1">
    <property type="nucleotide sequence ID" value="NZ_VJMG01000010.1"/>
</dbReference>
<accession>A0A549TFA5</accession>
<dbReference type="InterPro" id="IPR000683">
    <property type="entry name" value="Gfo/Idh/MocA-like_OxRdtase_N"/>
</dbReference>
<keyword evidence="5" id="KW-1185">Reference proteome</keyword>
<evidence type="ECO:0000259" key="2">
    <source>
        <dbReference type="Pfam" id="PF01408"/>
    </source>
</evidence>
<comment type="caution">
    <text evidence="4">The sequence shown here is derived from an EMBL/GenBank/DDBJ whole genome shotgun (WGS) entry which is preliminary data.</text>
</comment>
<dbReference type="Pfam" id="PF22725">
    <property type="entry name" value="GFO_IDH_MocA_C3"/>
    <property type="match status" value="1"/>
</dbReference>
<dbReference type="AlphaFoldDB" id="A0A549TFA5"/>
<name>A0A549TFA5_9HYPH</name>
<evidence type="ECO:0000313" key="5">
    <source>
        <dbReference type="Proteomes" id="UP000316801"/>
    </source>
</evidence>
<evidence type="ECO:0000313" key="4">
    <source>
        <dbReference type="EMBL" id="TRL41196.1"/>
    </source>
</evidence>
<organism evidence="4 5">
    <name type="scientific">Rhizobium straminoryzae</name>
    <dbReference type="NCBI Taxonomy" id="1387186"/>
    <lineage>
        <taxon>Bacteria</taxon>
        <taxon>Pseudomonadati</taxon>
        <taxon>Pseudomonadota</taxon>
        <taxon>Alphaproteobacteria</taxon>
        <taxon>Hyphomicrobiales</taxon>
        <taxon>Rhizobiaceae</taxon>
        <taxon>Rhizobium/Agrobacterium group</taxon>
        <taxon>Rhizobium</taxon>
    </lineage>
</organism>
<evidence type="ECO:0000256" key="1">
    <source>
        <dbReference type="ARBA" id="ARBA00023002"/>
    </source>
</evidence>
<reference evidence="4 5" key="1">
    <citation type="submission" date="2019-07" db="EMBL/GenBank/DDBJ databases">
        <title>Ln-dependent methylotrophs.</title>
        <authorList>
            <person name="Tani A."/>
        </authorList>
    </citation>
    <scope>NUCLEOTIDE SEQUENCE [LARGE SCALE GENOMIC DNA]</scope>
    <source>
        <strain evidence="4 5">SM12</strain>
    </source>
</reference>
<dbReference type="InterPro" id="IPR036291">
    <property type="entry name" value="NAD(P)-bd_dom_sf"/>
</dbReference>
<dbReference type="PANTHER" id="PTHR43818:SF11">
    <property type="entry name" value="BCDNA.GH03377"/>
    <property type="match status" value="1"/>
</dbReference>
<dbReference type="Pfam" id="PF01408">
    <property type="entry name" value="GFO_IDH_MocA"/>
    <property type="match status" value="1"/>
</dbReference>
<dbReference type="SUPFAM" id="SSF55347">
    <property type="entry name" value="Glyceraldehyde-3-phosphate dehydrogenase-like, C-terminal domain"/>
    <property type="match status" value="1"/>
</dbReference>
<proteinExistence type="predicted"/>
<dbReference type="InterPro" id="IPR055170">
    <property type="entry name" value="GFO_IDH_MocA-like_dom"/>
</dbReference>
<feature type="domain" description="Gfo/Idh/MocA-like oxidoreductase N-terminal" evidence="2">
    <location>
        <begin position="1"/>
        <end position="120"/>
    </location>
</feature>
<dbReference type="GO" id="GO:0000166">
    <property type="term" value="F:nucleotide binding"/>
    <property type="evidence" value="ECO:0007669"/>
    <property type="project" value="InterPro"/>
</dbReference>
<dbReference type="PANTHER" id="PTHR43818">
    <property type="entry name" value="BCDNA.GH03377"/>
    <property type="match status" value="1"/>
</dbReference>
<sequence>MKVGIIGASFARAAYLPALRHVEGAEVVAIAANRIESARDAAEAFAVPHAYDDWRAMLGAHRLDLVLISTPTDTHAPMTLAALDAGAHVVCEKPTAMNTKQAAAMLEKAEALGRVHMIDHELRFNPNRQRMAELIGEGALGEIRHVNIANIGSSWADPASRPKGDWWSLAEKGGGRLGANGSHQVDLVRWWLGPVASVIGQALTMVPDRTDKRTGESWTATADDVSHLTLQMQSGALAQIFMSGVAAHNMGNVTQVFGSRGTLLLDNETERLLYARAGQSFEDISVEDPNAALPGLNKGIWNVSVVAALREVVAAITGGRRLAKGATFFDGLANQRVLDAVLDATASRRWIDLSPEERIPA</sequence>
<dbReference type="GO" id="GO:0016491">
    <property type="term" value="F:oxidoreductase activity"/>
    <property type="evidence" value="ECO:0007669"/>
    <property type="project" value="UniProtKB-KW"/>
</dbReference>
<protein>
    <submittedName>
        <fullName evidence="4">Gfo/Idh/MocA family oxidoreductase</fullName>
    </submittedName>
</protein>
<feature type="domain" description="GFO/IDH/MocA-like oxidoreductase" evidence="3">
    <location>
        <begin position="129"/>
        <end position="263"/>
    </location>
</feature>
<dbReference type="Gene3D" id="3.40.50.720">
    <property type="entry name" value="NAD(P)-binding Rossmann-like Domain"/>
    <property type="match status" value="1"/>
</dbReference>
<dbReference type="EMBL" id="VJMG01000010">
    <property type="protein sequence ID" value="TRL41196.1"/>
    <property type="molecule type" value="Genomic_DNA"/>
</dbReference>
<evidence type="ECO:0000259" key="3">
    <source>
        <dbReference type="Pfam" id="PF22725"/>
    </source>
</evidence>
<dbReference type="InterPro" id="IPR050463">
    <property type="entry name" value="Gfo/Idh/MocA_oxidrdct_glycsds"/>
</dbReference>
<gene>
    <name evidence="4" type="ORF">FNA46_04465</name>
</gene>